<dbReference type="PANTHER" id="PTHR47354:SF6">
    <property type="entry name" value="NADH OXIDOREDUCTASE HCR"/>
    <property type="match status" value="1"/>
</dbReference>
<dbReference type="EMBL" id="QFBC01000013">
    <property type="protein sequence ID" value="PWE53919.1"/>
    <property type="molecule type" value="Genomic_DNA"/>
</dbReference>
<dbReference type="Pfam" id="PF03473">
    <property type="entry name" value="MOSC"/>
    <property type="match status" value="1"/>
</dbReference>
<evidence type="ECO:0000259" key="11">
    <source>
        <dbReference type="PROSITE" id="PS51085"/>
    </source>
</evidence>
<dbReference type="SUPFAM" id="SSF50800">
    <property type="entry name" value="PK beta-barrel domain-like"/>
    <property type="match status" value="1"/>
</dbReference>
<dbReference type="InterPro" id="IPR017927">
    <property type="entry name" value="FAD-bd_FR_type"/>
</dbReference>
<keyword evidence="5" id="KW-0274">FAD</keyword>
<accession>A0A2U2DKT0</accession>
<dbReference type="InterPro" id="IPR036010">
    <property type="entry name" value="2Fe-2S_ferredoxin-like_sf"/>
</dbReference>
<evidence type="ECO:0000256" key="8">
    <source>
        <dbReference type="ARBA" id="ARBA00023014"/>
    </source>
</evidence>
<dbReference type="AlphaFoldDB" id="A0A2U2DKT0"/>
<feature type="domain" description="2Fe-2S ferredoxin-type" evidence="11">
    <location>
        <begin position="548"/>
        <end position="638"/>
    </location>
</feature>
<dbReference type="GO" id="GO:0051537">
    <property type="term" value="F:2 iron, 2 sulfur cluster binding"/>
    <property type="evidence" value="ECO:0007669"/>
    <property type="project" value="UniProtKB-KW"/>
</dbReference>
<dbReference type="SUPFAM" id="SSF54292">
    <property type="entry name" value="2Fe-2S ferredoxin-like"/>
    <property type="match status" value="1"/>
</dbReference>
<dbReference type="GO" id="GO:0030151">
    <property type="term" value="F:molybdenum ion binding"/>
    <property type="evidence" value="ECO:0007669"/>
    <property type="project" value="InterPro"/>
</dbReference>
<organism evidence="14 15">
    <name type="scientific">Metarhizobium album</name>
    <dbReference type="NCBI Taxonomy" id="2182425"/>
    <lineage>
        <taxon>Bacteria</taxon>
        <taxon>Pseudomonadati</taxon>
        <taxon>Pseudomonadota</taxon>
        <taxon>Alphaproteobacteria</taxon>
        <taxon>Hyphomicrobiales</taxon>
        <taxon>Rhizobiaceae</taxon>
        <taxon>Metarhizobium</taxon>
    </lineage>
</organism>
<keyword evidence="8" id="KW-0411">Iron-sulfur</keyword>
<dbReference type="Proteomes" id="UP000245252">
    <property type="component" value="Unassembled WGS sequence"/>
</dbReference>
<feature type="domain" description="MOSC" evidence="12">
    <location>
        <begin position="122"/>
        <end position="264"/>
    </location>
</feature>
<dbReference type="InterPro" id="IPR001709">
    <property type="entry name" value="Flavoprot_Pyr_Nucl_cyt_Rdtase"/>
</dbReference>
<keyword evidence="2" id="KW-0285">Flavoprotein</keyword>
<dbReference type="InterPro" id="IPR050415">
    <property type="entry name" value="MRET"/>
</dbReference>
<gene>
    <name evidence="14" type="ORF">DEM27_23690</name>
</gene>
<dbReference type="PROSITE" id="PS51340">
    <property type="entry name" value="MOSC"/>
    <property type="match status" value="1"/>
</dbReference>
<dbReference type="PROSITE" id="PS00197">
    <property type="entry name" value="2FE2S_FER_1"/>
    <property type="match status" value="1"/>
</dbReference>
<dbReference type="PROSITE" id="PS51085">
    <property type="entry name" value="2FE2S_FER_2"/>
    <property type="match status" value="1"/>
</dbReference>
<dbReference type="CDD" id="cd06215">
    <property type="entry name" value="FNR_iron_sulfur_binding_1"/>
    <property type="match status" value="1"/>
</dbReference>
<dbReference type="SUPFAM" id="SSF52343">
    <property type="entry name" value="Ferredoxin reductase-like, C-terminal NADP-linked domain"/>
    <property type="match status" value="1"/>
</dbReference>
<evidence type="ECO:0000256" key="10">
    <source>
        <dbReference type="ARBA" id="ARBA00061434"/>
    </source>
</evidence>
<dbReference type="InterPro" id="IPR011037">
    <property type="entry name" value="Pyrv_Knase-like_insert_dom_sf"/>
</dbReference>
<keyword evidence="3" id="KW-0001">2Fe-2S</keyword>
<dbReference type="InterPro" id="IPR005303">
    <property type="entry name" value="MOCOS_middle"/>
</dbReference>
<dbReference type="GO" id="GO:0030170">
    <property type="term" value="F:pyridoxal phosphate binding"/>
    <property type="evidence" value="ECO:0007669"/>
    <property type="project" value="InterPro"/>
</dbReference>
<evidence type="ECO:0000259" key="13">
    <source>
        <dbReference type="PROSITE" id="PS51384"/>
    </source>
</evidence>
<dbReference type="SUPFAM" id="SSF63380">
    <property type="entry name" value="Riboflavin synthase domain-like"/>
    <property type="match status" value="1"/>
</dbReference>
<dbReference type="Gene3D" id="3.10.20.30">
    <property type="match status" value="1"/>
</dbReference>
<evidence type="ECO:0000256" key="7">
    <source>
        <dbReference type="ARBA" id="ARBA00023004"/>
    </source>
</evidence>
<reference evidence="14 15" key="1">
    <citation type="submission" date="2018-05" db="EMBL/GenBank/DDBJ databases">
        <title>The draft genome of strain NS-104.</title>
        <authorList>
            <person name="Hang P."/>
            <person name="Jiang J."/>
        </authorList>
    </citation>
    <scope>NUCLEOTIDE SEQUENCE [LARGE SCALE GENOMIC DNA]</scope>
    <source>
        <strain evidence="14 15">NS-104</strain>
    </source>
</reference>
<name>A0A2U2DKT0_9HYPH</name>
<dbReference type="InterPro" id="IPR001433">
    <property type="entry name" value="OxRdtase_FAD/NAD-bd"/>
</dbReference>
<feature type="domain" description="FAD-binding FR-type" evidence="13">
    <location>
        <begin position="292"/>
        <end position="395"/>
    </location>
</feature>
<keyword evidence="7" id="KW-0408">Iron</keyword>
<dbReference type="Pfam" id="PF00111">
    <property type="entry name" value="Fer2"/>
    <property type="match status" value="1"/>
</dbReference>
<dbReference type="PRINTS" id="PR00406">
    <property type="entry name" value="CYTB5RDTASE"/>
</dbReference>
<dbReference type="Pfam" id="PF00175">
    <property type="entry name" value="NAD_binding_1"/>
    <property type="match status" value="1"/>
</dbReference>
<dbReference type="InterPro" id="IPR001041">
    <property type="entry name" value="2Fe-2S_ferredoxin-type"/>
</dbReference>
<evidence type="ECO:0000256" key="2">
    <source>
        <dbReference type="ARBA" id="ARBA00022630"/>
    </source>
</evidence>
<dbReference type="InterPro" id="IPR012675">
    <property type="entry name" value="Beta-grasp_dom_sf"/>
</dbReference>
<protein>
    <submittedName>
        <fullName evidence="14">Ferredoxin</fullName>
    </submittedName>
</protein>
<dbReference type="Gene3D" id="3.40.50.80">
    <property type="entry name" value="Nucleotide-binding domain of ferredoxin-NADP reductase (FNR) module"/>
    <property type="match status" value="1"/>
</dbReference>
<evidence type="ECO:0000256" key="5">
    <source>
        <dbReference type="ARBA" id="ARBA00022827"/>
    </source>
</evidence>
<dbReference type="PRINTS" id="PR00371">
    <property type="entry name" value="FPNCR"/>
</dbReference>
<evidence type="ECO:0000256" key="6">
    <source>
        <dbReference type="ARBA" id="ARBA00023002"/>
    </source>
</evidence>
<evidence type="ECO:0000256" key="3">
    <source>
        <dbReference type="ARBA" id="ARBA00022714"/>
    </source>
</evidence>
<dbReference type="InterPro" id="IPR008333">
    <property type="entry name" value="Cbr1-like_FAD-bd_dom"/>
</dbReference>
<keyword evidence="15" id="KW-1185">Reference proteome</keyword>
<comment type="caution">
    <text evidence="14">The sequence shown here is derived from an EMBL/GenBank/DDBJ whole genome shotgun (WGS) entry which is preliminary data.</text>
</comment>
<dbReference type="InterPro" id="IPR005302">
    <property type="entry name" value="MoCF_Sase_C"/>
</dbReference>
<keyword evidence="4" id="KW-0479">Metal-binding</keyword>
<comment type="cofactor">
    <cofactor evidence="9">
        <name>[2Fe-2S] cluster</name>
        <dbReference type="ChEBI" id="CHEBI:190135"/>
    </cofactor>
</comment>
<dbReference type="Gene3D" id="2.40.30.10">
    <property type="entry name" value="Translation factors"/>
    <property type="match status" value="1"/>
</dbReference>
<dbReference type="InterPro" id="IPR006058">
    <property type="entry name" value="2Fe2S_fd_BS"/>
</dbReference>
<dbReference type="RefSeq" id="WP_109460715.1">
    <property type="nucleotide sequence ID" value="NZ_QFBC01000013.1"/>
</dbReference>
<proteinExistence type="inferred from homology"/>
<comment type="similarity">
    <text evidence="10">In the N-terminal section; belongs to the FAD-binding oxidoreductase type 6 family.</text>
</comment>
<dbReference type="Pfam" id="PF00970">
    <property type="entry name" value="FAD_binding_6"/>
    <property type="match status" value="1"/>
</dbReference>
<sequence>MAARISRLHLYPLKSGAAIDVKTAKVESDGLWGDRRMMVVDENGACLTSRRFPDLLKLHCSFEGDMIVLSARGMDAVAFSRSALDVSPYLPATIWGEDVEVLDAGDAVAKRLSDFIGHPCRLVLQGARTVRPLPERPGTVNLADTAPLLLIGTASLAELNLHLDTPVEMARFRPNIVIEGVEPFDEDQWATLRIGEVEFETMGPCDRCMVTTLDPESGDVRADNEPLATLSKRRRGEDGKPYFGQFLQPRSTGRIHAGDPVTILSRKPPPKLHPAPPSTHIIKASSPDRRGDGPLDLTCTAIIEETADISTFRFKVEGGAWANYQPGQFLTLLLDIDGQSFRRNYTISSSPTRPHHLSITVKRVEDGRVSNWLHDTLRPGMALKAAAPNGRFHLGATGGATRLLMLSAGSGVTPMISMLRAIADLDLPHDVVFHHSCRSEADMAFREELTALSRQMPGRLTVSWTITGNVLARPVSADPGLYRGRLDANILSSICADIAGRTILCCGPDGFRAAARALHAEQAPSAAFLEESFGATADERVAEKPESYRVGFRKSGRTAESTGTETLLDLARAHGIAIRSDCEAGICGACRCRVIEGRWMLSGRCVDPDRLALSEEEKAENYVLACTTRPLGSVLVDL</sequence>
<dbReference type="InterPro" id="IPR017938">
    <property type="entry name" value="Riboflavin_synthase-like_b-brl"/>
</dbReference>
<evidence type="ECO:0000256" key="4">
    <source>
        <dbReference type="ARBA" id="ARBA00022723"/>
    </source>
</evidence>
<evidence type="ECO:0000313" key="15">
    <source>
        <dbReference type="Proteomes" id="UP000245252"/>
    </source>
</evidence>
<evidence type="ECO:0000256" key="1">
    <source>
        <dbReference type="ARBA" id="ARBA00001974"/>
    </source>
</evidence>
<dbReference type="CDD" id="cd00207">
    <property type="entry name" value="fer2"/>
    <property type="match status" value="1"/>
</dbReference>
<evidence type="ECO:0000259" key="12">
    <source>
        <dbReference type="PROSITE" id="PS51340"/>
    </source>
</evidence>
<dbReference type="Pfam" id="PF03476">
    <property type="entry name" value="MOSC_N"/>
    <property type="match status" value="1"/>
</dbReference>
<dbReference type="GO" id="GO:0016491">
    <property type="term" value="F:oxidoreductase activity"/>
    <property type="evidence" value="ECO:0007669"/>
    <property type="project" value="UniProtKB-KW"/>
</dbReference>
<dbReference type="InterPro" id="IPR039261">
    <property type="entry name" value="FNR_nucleotide-bd"/>
</dbReference>
<comment type="cofactor">
    <cofactor evidence="1">
        <name>FAD</name>
        <dbReference type="ChEBI" id="CHEBI:57692"/>
    </cofactor>
</comment>
<dbReference type="PROSITE" id="PS51384">
    <property type="entry name" value="FAD_FR"/>
    <property type="match status" value="1"/>
</dbReference>
<evidence type="ECO:0000256" key="9">
    <source>
        <dbReference type="ARBA" id="ARBA00034078"/>
    </source>
</evidence>
<keyword evidence="6" id="KW-0560">Oxidoreductase</keyword>
<dbReference type="OrthoDB" id="581532at2"/>
<dbReference type="SUPFAM" id="SSF141673">
    <property type="entry name" value="MOSC N-terminal domain-like"/>
    <property type="match status" value="1"/>
</dbReference>
<evidence type="ECO:0000313" key="14">
    <source>
        <dbReference type="EMBL" id="PWE53919.1"/>
    </source>
</evidence>
<dbReference type="PANTHER" id="PTHR47354">
    <property type="entry name" value="NADH OXIDOREDUCTASE HCR"/>
    <property type="match status" value="1"/>
</dbReference>